<dbReference type="CDD" id="cd03196">
    <property type="entry name" value="GST_C_5"/>
    <property type="match status" value="1"/>
</dbReference>
<dbReference type="Gene3D" id="3.40.30.10">
    <property type="entry name" value="Glutaredoxin"/>
    <property type="match status" value="1"/>
</dbReference>
<dbReference type="InterPro" id="IPR036249">
    <property type="entry name" value="Thioredoxin-like_sf"/>
</dbReference>
<dbReference type="SUPFAM" id="SSF52833">
    <property type="entry name" value="Thioredoxin-like"/>
    <property type="match status" value="1"/>
</dbReference>
<organism evidence="3 4">
    <name type="scientific">Roseateles albus</name>
    <dbReference type="NCBI Taxonomy" id="2987525"/>
    <lineage>
        <taxon>Bacteria</taxon>
        <taxon>Pseudomonadati</taxon>
        <taxon>Pseudomonadota</taxon>
        <taxon>Betaproteobacteria</taxon>
        <taxon>Burkholderiales</taxon>
        <taxon>Sphaerotilaceae</taxon>
        <taxon>Roseateles</taxon>
    </lineage>
</organism>
<evidence type="ECO:0000259" key="2">
    <source>
        <dbReference type="PROSITE" id="PS50405"/>
    </source>
</evidence>
<accession>A0ABT5KBD3</accession>
<dbReference type="InterPro" id="IPR050983">
    <property type="entry name" value="GST_Omega/HSP26"/>
</dbReference>
<dbReference type="Proteomes" id="UP001221189">
    <property type="component" value="Unassembled WGS sequence"/>
</dbReference>
<sequence length="209" mass="23497">MLPLLYSFRRCPYAMRARLALHYAGVQLKIHEVQLRAKPPELLRLSPKGTVPVLLLPSGEVLEQSADIMLWALAQADPQGWRRPELDAESLPWLALNDGPFKQLLDRYKYPDRHPQQTQPAWRAEAEALMLAPLEQRLARQAYLLGASPSWLDLALLPFIRQFAGVDAVWFEAAPYPALRGWLQAWVASDLFVAIMAKPALAAQSPGTN</sequence>
<dbReference type="PROSITE" id="PS50404">
    <property type="entry name" value="GST_NTER"/>
    <property type="match status" value="1"/>
</dbReference>
<dbReference type="InterPro" id="IPR036282">
    <property type="entry name" value="Glutathione-S-Trfase_C_sf"/>
</dbReference>
<protein>
    <submittedName>
        <fullName evidence="3">Glutathione S-transferase</fullName>
    </submittedName>
</protein>
<dbReference type="PANTHER" id="PTHR43968">
    <property type="match status" value="1"/>
</dbReference>
<dbReference type="InterPro" id="IPR004045">
    <property type="entry name" value="Glutathione_S-Trfase_N"/>
</dbReference>
<dbReference type="SFLD" id="SFLDS00019">
    <property type="entry name" value="Glutathione_Transferase_(cytos"/>
    <property type="match status" value="1"/>
</dbReference>
<evidence type="ECO:0000313" key="4">
    <source>
        <dbReference type="Proteomes" id="UP001221189"/>
    </source>
</evidence>
<dbReference type="EMBL" id="JAQQXT010000001">
    <property type="protein sequence ID" value="MDC8770295.1"/>
    <property type="molecule type" value="Genomic_DNA"/>
</dbReference>
<dbReference type="PROSITE" id="PS51354">
    <property type="entry name" value="GLUTAREDOXIN_2"/>
    <property type="match status" value="1"/>
</dbReference>
<dbReference type="PROSITE" id="PS50405">
    <property type="entry name" value="GST_CTER"/>
    <property type="match status" value="1"/>
</dbReference>
<dbReference type="SUPFAM" id="SSF47616">
    <property type="entry name" value="GST C-terminal domain-like"/>
    <property type="match status" value="1"/>
</dbReference>
<feature type="domain" description="GST C-terminal" evidence="2">
    <location>
        <begin position="83"/>
        <end position="209"/>
    </location>
</feature>
<gene>
    <name evidence="3" type="ORF">PRZ03_01840</name>
</gene>
<keyword evidence="4" id="KW-1185">Reference proteome</keyword>
<dbReference type="Pfam" id="PF13410">
    <property type="entry name" value="GST_C_2"/>
    <property type="match status" value="1"/>
</dbReference>
<evidence type="ECO:0000313" key="3">
    <source>
        <dbReference type="EMBL" id="MDC8770295.1"/>
    </source>
</evidence>
<dbReference type="InterPro" id="IPR010987">
    <property type="entry name" value="Glutathione-S-Trfase_C-like"/>
</dbReference>
<name>A0ABT5KBD3_9BURK</name>
<dbReference type="InterPro" id="IPR040079">
    <property type="entry name" value="Glutathione_S-Trfase"/>
</dbReference>
<dbReference type="PANTHER" id="PTHR43968:SF6">
    <property type="entry name" value="GLUTATHIONE S-TRANSFERASE OMEGA"/>
    <property type="match status" value="1"/>
</dbReference>
<reference evidence="3 4" key="1">
    <citation type="submission" date="2022-10" db="EMBL/GenBank/DDBJ databases">
        <title>Paucibacter sp. hw1 Genome sequencing.</title>
        <authorList>
            <person name="Park S."/>
        </authorList>
    </citation>
    <scope>NUCLEOTIDE SEQUENCE [LARGE SCALE GENOMIC DNA]</scope>
    <source>
        <strain evidence="4">hw1</strain>
    </source>
</reference>
<comment type="caution">
    <text evidence="3">The sequence shown here is derived from an EMBL/GenBank/DDBJ whole genome shotgun (WGS) entry which is preliminary data.</text>
</comment>
<proteinExistence type="predicted"/>
<dbReference type="Pfam" id="PF13409">
    <property type="entry name" value="GST_N_2"/>
    <property type="match status" value="1"/>
</dbReference>
<dbReference type="RefSeq" id="WP_273598756.1">
    <property type="nucleotide sequence ID" value="NZ_JAQQXT010000001.1"/>
</dbReference>
<evidence type="ECO:0000259" key="1">
    <source>
        <dbReference type="PROSITE" id="PS50404"/>
    </source>
</evidence>
<dbReference type="Gene3D" id="1.20.1050.10">
    <property type="match status" value="1"/>
</dbReference>
<feature type="domain" description="GST N-terminal" evidence="1">
    <location>
        <begin position="1"/>
        <end position="80"/>
    </location>
</feature>